<dbReference type="SUPFAM" id="SSF55785">
    <property type="entry name" value="PYP-like sensor domain (PAS domain)"/>
    <property type="match status" value="2"/>
</dbReference>
<dbReference type="EC" id="2.7.13.3" evidence="2"/>
<dbReference type="Gene3D" id="3.30.450.40">
    <property type="match status" value="1"/>
</dbReference>
<dbReference type="InterPro" id="IPR036097">
    <property type="entry name" value="HisK_dim/P_sf"/>
</dbReference>
<evidence type="ECO:0000256" key="5">
    <source>
        <dbReference type="ARBA" id="ARBA00022777"/>
    </source>
</evidence>
<dbReference type="Pfam" id="PF08448">
    <property type="entry name" value="PAS_4"/>
    <property type="match status" value="1"/>
</dbReference>
<dbReference type="PROSITE" id="PS50109">
    <property type="entry name" value="HIS_KIN"/>
    <property type="match status" value="1"/>
</dbReference>
<dbReference type="InterPro" id="IPR035965">
    <property type="entry name" value="PAS-like_dom_sf"/>
</dbReference>
<dbReference type="Proteomes" id="UP000636110">
    <property type="component" value="Unassembled WGS sequence"/>
</dbReference>
<dbReference type="SUPFAM" id="SSF55781">
    <property type="entry name" value="GAF domain-like"/>
    <property type="match status" value="1"/>
</dbReference>
<dbReference type="RefSeq" id="WP_182953494.1">
    <property type="nucleotide sequence ID" value="NZ_WNXC01000001.1"/>
</dbReference>
<feature type="domain" description="PAC" evidence="8">
    <location>
        <begin position="358"/>
        <end position="410"/>
    </location>
</feature>
<dbReference type="EMBL" id="WNXC01000001">
    <property type="protein sequence ID" value="MBB2147994.1"/>
    <property type="molecule type" value="Genomic_DNA"/>
</dbReference>
<evidence type="ECO:0000256" key="4">
    <source>
        <dbReference type="ARBA" id="ARBA00022679"/>
    </source>
</evidence>
<feature type="domain" description="Histidine kinase" evidence="6">
    <location>
        <begin position="428"/>
        <end position="641"/>
    </location>
</feature>
<keyword evidence="10" id="KW-1185">Reference proteome</keyword>
<evidence type="ECO:0000256" key="1">
    <source>
        <dbReference type="ARBA" id="ARBA00000085"/>
    </source>
</evidence>
<dbReference type="Gene3D" id="3.30.450.20">
    <property type="entry name" value="PAS domain"/>
    <property type="match status" value="2"/>
</dbReference>
<dbReference type="InterPro" id="IPR001610">
    <property type="entry name" value="PAC"/>
</dbReference>
<dbReference type="InterPro" id="IPR003018">
    <property type="entry name" value="GAF"/>
</dbReference>
<dbReference type="InterPro" id="IPR005467">
    <property type="entry name" value="His_kinase_dom"/>
</dbReference>
<dbReference type="Pfam" id="PF02518">
    <property type="entry name" value="HATPase_c"/>
    <property type="match status" value="1"/>
</dbReference>
<dbReference type="CDD" id="cd00130">
    <property type="entry name" value="PAS"/>
    <property type="match status" value="1"/>
</dbReference>
<keyword evidence="4" id="KW-0808">Transferase</keyword>
<dbReference type="NCBIfam" id="TIGR00229">
    <property type="entry name" value="sensory_box"/>
    <property type="match status" value="2"/>
</dbReference>
<evidence type="ECO:0000256" key="2">
    <source>
        <dbReference type="ARBA" id="ARBA00012438"/>
    </source>
</evidence>
<dbReference type="PROSITE" id="PS50113">
    <property type="entry name" value="PAC"/>
    <property type="match status" value="1"/>
</dbReference>
<dbReference type="Gene3D" id="3.30.565.10">
    <property type="entry name" value="Histidine kinase-like ATPase, C-terminal domain"/>
    <property type="match status" value="1"/>
</dbReference>
<gene>
    <name evidence="9" type="ORF">GM920_03615</name>
</gene>
<dbReference type="InterPro" id="IPR013767">
    <property type="entry name" value="PAS_fold"/>
</dbReference>
<evidence type="ECO:0000256" key="3">
    <source>
        <dbReference type="ARBA" id="ARBA00022553"/>
    </source>
</evidence>
<accession>A0ABR6ERW1</accession>
<dbReference type="PANTHER" id="PTHR43304">
    <property type="entry name" value="PHYTOCHROME-LIKE PROTEIN CPH1"/>
    <property type="match status" value="1"/>
</dbReference>
<dbReference type="InterPro" id="IPR003594">
    <property type="entry name" value="HATPase_dom"/>
</dbReference>
<dbReference type="Pfam" id="PF01590">
    <property type="entry name" value="GAF"/>
    <property type="match status" value="1"/>
</dbReference>
<reference evidence="9 10" key="1">
    <citation type="submission" date="2019-11" db="EMBL/GenBank/DDBJ databases">
        <title>Description of Pedobacter sp. LMG 31462T.</title>
        <authorList>
            <person name="Carlier A."/>
            <person name="Qi S."/>
            <person name="Vandamme P."/>
        </authorList>
    </citation>
    <scope>NUCLEOTIDE SEQUENCE [LARGE SCALE GENOMIC DNA]</scope>
    <source>
        <strain evidence="9 10">LMG 31462</strain>
    </source>
</reference>
<evidence type="ECO:0000259" key="6">
    <source>
        <dbReference type="PROSITE" id="PS50109"/>
    </source>
</evidence>
<dbReference type="Pfam" id="PF00989">
    <property type="entry name" value="PAS"/>
    <property type="match status" value="1"/>
</dbReference>
<sequence length="642" mass="73352">MRLGSYPGIEKVSFTHLQRLFDEENKTNFSLITSLAELLCEVPKAFIAIEGEKSVVPFTSNIPVVIPDISVDDRFSNHQLLKSGIHFFACVPILTAESHPLAYLCVTDHQPGNLSSKQIGGLELLAQQAFEIIKTKLENLDLKNLTDENATPAQEIDTIFHNAIDAVIVVDDKGIISLWNPKAENIFGWQKTEVTGRYFHEVAFPEQYHQQYLQLLENFNYDTEKNHPNATVEISAVRKDQTTFDVALSISPATIQGKHLYICFVSDITSRNQISQKLDKQQKFYENILNKLPTDIAVFDANHKYLFVNPGAISVKEYRDFIVGKDDYQYATYRNRDTTTADLRRVQFQQVKDSGKEIRWEDSLKDPQGNSITHLRRMYPVHDENGELSMVIGFGIDITDRKVMEEKQAALVQQLSSQNTQLIDFCNIVSHNLRAPLVNMSMLVEFIEETNNPEEQKTLISKLKPVIENLHTTFNELVESIQIKQDLEVKSEDILLTDCIRRTFEGLQSEVNKSEAVIETDFEDAPSVYFPAKYLYSIFHNLFSNCLKYQSPKRKLLIQVKSEKVDGKVLLSFTDNGLGIDMDKHKDNCFKIGKVFHHHPNSKGFGLYMTKTQVEAMKGKIWVESKIDIGSTFFIEFINQKA</sequence>
<dbReference type="PANTHER" id="PTHR43304:SF1">
    <property type="entry name" value="PAC DOMAIN-CONTAINING PROTEIN"/>
    <property type="match status" value="1"/>
</dbReference>
<dbReference type="Gene3D" id="1.10.287.130">
    <property type="match status" value="1"/>
</dbReference>
<evidence type="ECO:0000313" key="10">
    <source>
        <dbReference type="Proteomes" id="UP000636110"/>
    </source>
</evidence>
<dbReference type="SMART" id="SM00387">
    <property type="entry name" value="HATPase_c"/>
    <property type="match status" value="1"/>
</dbReference>
<organism evidence="9 10">
    <name type="scientific">Pedobacter gandavensis</name>
    <dbReference type="NCBI Taxonomy" id="2679963"/>
    <lineage>
        <taxon>Bacteria</taxon>
        <taxon>Pseudomonadati</taxon>
        <taxon>Bacteroidota</taxon>
        <taxon>Sphingobacteriia</taxon>
        <taxon>Sphingobacteriales</taxon>
        <taxon>Sphingobacteriaceae</taxon>
        <taxon>Pedobacter</taxon>
    </lineage>
</organism>
<keyword evidence="5" id="KW-0418">Kinase</keyword>
<proteinExistence type="predicted"/>
<keyword evidence="3" id="KW-0597">Phosphoprotein</keyword>
<dbReference type="InterPro" id="IPR052162">
    <property type="entry name" value="Sensor_kinase/Photoreceptor"/>
</dbReference>
<dbReference type="InterPro" id="IPR029016">
    <property type="entry name" value="GAF-like_dom_sf"/>
</dbReference>
<dbReference type="SUPFAM" id="SSF47384">
    <property type="entry name" value="Homodimeric domain of signal transducing histidine kinase"/>
    <property type="match status" value="1"/>
</dbReference>
<comment type="caution">
    <text evidence="9">The sequence shown here is derived from an EMBL/GenBank/DDBJ whole genome shotgun (WGS) entry which is preliminary data.</text>
</comment>
<dbReference type="SMART" id="SM00086">
    <property type="entry name" value="PAC"/>
    <property type="match status" value="2"/>
</dbReference>
<dbReference type="InterPro" id="IPR036890">
    <property type="entry name" value="HATPase_C_sf"/>
</dbReference>
<dbReference type="InterPro" id="IPR000014">
    <property type="entry name" value="PAS"/>
</dbReference>
<dbReference type="InterPro" id="IPR000700">
    <property type="entry name" value="PAS-assoc_C"/>
</dbReference>
<comment type="catalytic activity">
    <reaction evidence="1">
        <text>ATP + protein L-histidine = ADP + protein N-phospho-L-histidine.</text>
        <dbReference type="EC" id="2.7.13.3"/>
    </reaction>
</comment>
<dbReference type="InterPro" id="IPR013656">
    <property type="entry name" value="PAS_4"/>
</dbReference>
<evidence type="ECO:0000259" key="8">
    <source>
        <dbReference type="PROSITE" id="PS50113"/>
    </source>
</evidence>
<evidence type="ECO:0000259" key="7">
    <source>
        <dbReference type="PROSITE" id="PS50112"/>
    </source>
</evidence>
<evidence type="ECO:0000313" key="9">
    <source>
        <dbReference type="EMBL" id="MBB2147994.1"/>
    </source>
</evidence>
<protein>
    <recommendedName>
        <fullName evidence="2">histidine kinase</fullName>
        <ecNumber evidence="2">2.7.13.3</ecNumber>
    </recommendedName>
</protein>
<dbReference type="SMART" id="SM00091">
    <property type="entry name" value="PAS"/>
    <property type="match status" value="2"/>
</dbReference>
<name>A0ABR6ERW1_9SPHI</name>
<dbReference type="PROSITE" id="PS50112">
    <property type="entry name" value="PAS"/>
    <property type="match status" value="1"/>
</dbReference>
<dbReference type="SUPFAM" id="SSF55874">
    <property type="entry name" value="ATPase domain of HSP90 chaperone/DNA topoisomerase II/histidine kinase"/>
    <property type="match status" value="1"/>
</dbReference>
<feature type="domain" description="PAS" evidence="7">
    <location>
        <begin position="152"/>
        <end position="206"/>
    </location>
</feature>